<keyword evidence="1" id="KW-1133">Transmembrane helix</keyword>
<dbReference type="EMBL" id="CP106793">
    <property type="protein sequence ID" value="UXY20782.1"/>
    <property type="molecule type" value="Genomic_DNA"/>
</dbReference>
<evidence type="ECO:0000256" key="1">
    <source>
        <dbReference type="SAM" id="Phobius"/>
    </source>
</evidence>
<name>A0ABY6E2F8_9ACTN</name>
<keyword evidence="1" id="KW-0472">Membrane</keyword>
<feature type="transmembrane region" description="Helical" evidence="1">
    <location>
        <begin position="283"/>
        <end position="302"/>
    </location>
</feature>
<reference evidence="2" key="1">
    <citation type="submission" date="2022-10" db="EMBL/GenBank/DDBJ databases">
        <authorList>
            <person name="Mo P."/>
        </authorList>
    </citation>
    <scope>NUCLEOTIDE SEQUENCE</scope>
    <source>
        <strain evidence="2">HUAS 13-4</strain>
    </source>
</reference>
<keyword evidence="3" id="KW-1185">Reference proteome</keyword>
<protein>
    <submittedName>
        <fullName evidence="2">Peptidase</fullName>
    </submittedName>
</protein>
<keyword evidence="1" id="KW-0812">Transmembrane</keyword>
<dbReference type="Proteomes" id="UP001061298">
    <property type="component" value="Chromosome"/>
</dbReference>
<sequence>MPTAAADSSSGIGYIGFRLLEAPVVRREDPRALKYIVDHLKPGTVIERRFEVANKSGSRREVQLYPGAALISDNRFLFADGRAPNELTRWTRVRPAVLRLKPWEKTEAKVTIKVPGTATPGERYAVVWAESGTPPDATHNVGSVVRVGTRVYLDISNSGEYADFRIEKIVALRDKKGLPSVVAHVHNTGRRALDLRGKLVLSDGPGGLSAGAHPVTEGTTLPPGGTGTVRVAGLDKSLPDGPWTARLHLESGMVQHDFSARLIFPKPGGASVAWAVITSNRRIWYAAAGILLTVTGATMTFLRYRRYRCRRSTGNQTRVPSV</sequence>
<accession>A0ABY6E2F8</accession>
<proteinExistence type="predicted"/>
<dbReference type="RefSeq" id="WP_263230837.1">
    <property type="nucleotide sequence ID" value="NZ_CP106793.1"/>
</dbReference>
<organism evidence="2 3">
    <name type="scientific">Streptomyces cynarae</name>
    <dbReference type="NCBI Taxonomy" id="2981134"/>
    <lineage>
        <taxon>Bacteria</taxon>
        <taxon>Bacillati</taxon>
        <taxon>Actinomycetota</taxon>
        <taxon>Actinomycetes</taxon>
        <taxon>Kitasatosporales</taxon>
        <taxon>Streptomycetaceae</taxon>
        <taxon>Streptomyces</taxon>
    </lineage>
</organism>
<evidence type="ECO:0000313" key="3">
    <source>
        <dbReference type="Proteomes" id="UP001061298"/>
    </source>
</evidence>
<gene>
    <name evidence="2" type="ORF">N8I84_20295</name>
</gene>
<evidence type="ECO:0000313" key="2">
    <source>
        <dbReference type="EMBL" id="UXY20782.1"/>
    </source>
</evidence>